<dbReference type="InterPro" id="IPR000467">
    <property type="entry name" value="G_patch_dom"/>
</dbReference>
<keyword evidence="4" id="KW-1185">Reference proteome</keyword>
<evidence type="ECO:0000313" key="3">
    <source>
        <dbReference type="EMBL" id="KAL1838113.1"/>
    </source>
</evidence>
<dbReference type="Proteomes" id="UP001583172">
    <property type="component" value="Unassembled WGS sequence"/>
</dbReference>
<dbReference type="EMBL" id="JAZGSY010000237">
    <property type="protein sequence ID" value="KAL1838113.1"/>
    <property type="molecule type" value="Genomic_DNA"/>
</dbReference>
<evidence type="ECO:0000256" key="1">
    <source>
        <dbReference type="SAM" id="MobiDB-lite"/>
    </source>
</evidence>
<reference evidence="3 4" key="1">
    <citation type="journal article" date="2024" name="Commun. Biol.">
        <title>Comparative genomic analysis of thermophilic fungi reveals convergent evolutionary adaptations and gene losses.</title>
        <authorList>
            <person name="Steindorff A.S."/>
            <person name="Aguilar-Pontes M.V."/>
            <person name="Robinson A.J."/>
            <person name="Andreopoulos B."/>
            <person name="LaButti K."/>
            <person name="Kuo A."/>
            <person name="Mondo S."/>
            <person name="Riley R."/>
            <person name="Otillar R."/>
            <person name="Haridas S."/>
            <person name="Lipzen A."/>
            <person name="Grimwood J."/>
            <person name="Schmutz J."/>
            <person name="Clum A."/>
            <person name="Reid I.D."/>
            <person name="Moisan M.C."/>
            <person name="Butler G."/>
            <person name="Nguyen T.T.M."/>
            <person name="Dewar K."/>
            <person name="Conant G."/>
            <person name="Drula E."/>
            <person name="Henrissat B."/>
            <person name="Hansel C."/>
            <person name="Singer S."/>
            <person name="Hutchinson M.I."/>
            <person name="de Vries R.P."/>
            <person name="Natvig D.O."/>
            <person name="Powell A.J."/>
            <person name="Tsang A."/>
            <person name="Grigoriev I.V."/>
        </authorList>
    </citation>
    <scope>NUCLEOTIDE SEQUENCE [LARGE SCALE GENOMIC DNA]</scope>
    <source>
        <strain evidence="3 4">CBS 620.91</strain>
    </source>
</reference>
<name>A0ABR3VAG3_HUMIN</name>
<comment type="caution">
    <text evidence="3">The sequence shown here is derived from an EMBL/GenBank/DDBJ whole genome shotgun (WGS) entry which is preliminary data.</text>
</comment>
<sequence length="247" mass="27433">MDAAALLKSQGWRGKGFSLHPTNNSIGLSRPLLISRNTDGRGVGSKASYHTTSDQWWLRAFDEKLKGLDTSGAKSGTGVVQTVTKGKLDAVMSGTKGGVMGKYTGAAGLYASFVRGGVLEGTLGENKEADSTDATPTSSSSEDGDRTSRKKKNKNREERRSESKAERLARKAARRIRREEREKRKAVEAEAQRRKEEKAAKKAAKKKARSEGETKEERRARRAERRARKEAKRRRREEERKQKADLG</sequence>
<evidence type="ECO:0000313" key="4">
    <source>
        <dbReference type="Proteomes" id="UP001583172"/>
    </source>
</evidence>
<feature type="compositionally biased region" description="Low complexity" evidence="1">
    <location>
        <begin position="132"/>
        <end position="141"/>
    </location>
</feature>
<feature type="compositionally biased region" description="Basic and acidic residues" evidence="1">
    <location>
        <begin position="177"/>
        <end position="200"/>
    </location>
</feature>
<dbReference type="PROSITE" id="PS50174">
    <property type="entry name" value="G_PATCH"/>
    <property type="match status" value="1"/>
</dbReference>
<protein>
    <recommendedName>
        <fullName evidence="2">G-patch domain-containing protein</fullName>
    </recommendedName>
</protein>
<evidence type="ECO:0000259" key="2">
    <source>
        <dbReference type="PROSITE" id="PS50174"/>
    </source>
</evidence>
<feature type="region of interest" description="Disordered" evidence="1">
    <location>
        <begin position="124"/>
        <end position="247"/>
    </location>
</feature>
<feature type="domain" description="G-patch" evidence="2">
    <location>
        <begin position="1"/>
        <end position="48"/>
    </location>
</feature>
<proteinExistence type="predicted"/>
<accession>A0ABR3VAG3</accession>
<gene>
    <name evidence="3" type="ORF">VTJ49DRAFT_3018</name>
</gene>
<organism evidence="3 4">
    <name type="scientific">Humicola insolens</name>
    <name type="common">Soft-rot fungus</name>
    <dbReference type="NCBI Taxonomy" id="85995"/>
    <lineage>
        <taxon>Eukaryota</taxon>
        <taxon>Fungi</taxon>
        <taxon>Dikarya</taxon>
        <taxon>Ascomycota</taxon>
        <taxon>Pezizomycotina</taxon>
        <taxon>Sordariomycetes</taxon>
        <taxon>Sordariomycetidae</taxon>
        <taxon>Sordariales</taxon>
        <taxon>Chaetomiaceae</taxon>
        <taxon>Mycothermus</taxon>
    </lineage>
</organism>
<feature type="compositionally biased region" description="Basic residues" evidence="1">
    <location>
        <begin position="220"/>
        <end position="235"/>
    </location>
</feature>
<feature type="compositionally biased region" description="Basic and acidic residues" evidence="1">
    <location>
        <begin position="155"/>
        <end position="169"/>
    </location>
</feature>
<feature type="compositionally biased region" description="Basic and acidic residues" evidence="1">
    <location>
        <begin position="209"/>
        <end position="219"/>
    </location>
</feature>
<feature type="compositionally biased region" description="Basic and acidic residues" evidence="1">
    <location>
        <begin position="236"/>
        <end position="247"/>
    </location>
</feature>